<reference evidence="4" key="1">
    <citation type="journal article" date="2019" name="Int. J. Syst. Evol. Microbiol.">
        <title>The Global Catalogue of Microorganisms (GCM) 10K type strain sequencing project: providing services to taxonomists for standard genome sequencing and annotation.</title>
        <authorList>
            <consortium name="The Broad Institute Genomics Platform"/>
            <consortium name="The Broad Institute Genome Sequencing Center for Infectious Disease"/>
            <person name="Wu L."/>
            <person name="Ma J."/>
        </authorList>
    </citation>
    <scope>NUCLEOTIDE SEQUENCE [LARGE SCALE GENOMIC DNA]</scope>
    <source>
        <strain evidence="4">CGMCC 1.15197</strain>
    </source>
</reference>
<feature type="region of interest" description="Disordered" evidence="1">
    <location>
        <begin position="54"/>
        <end position="80"/>
    </location>
</feature>
<evidence type="ECO:0008006" key="5">
    <source>
        <dbReference type="Google" id="ProtNLM"/>
    </source>
</evidence>
<feature type="transmembrane region" description="Helical" evidence="2">
    <location>
        <begin position="34"/>
        <end position="55"/>
    </location>
</feature>
<dbReference type="EMBL" id="BMHT01000001">
    <property type="protein sequence ID" value="GGE97203.1"/>
    <property type="molecule type" value="Genomic_DNA"/>
</dbReference>
<keyword evidence="4" id="KW-1185">Reference proteome</keyword>
<keyword evidence="2" id="KW-0472">Membrane</keyword>
<feature type="compositionally biased region" description="Low complexity" evidence="1">
    <location>
        <begin position="67"/>
        <end position="80"/>
    </location>
</feature>
<keyword evidence="2" id="KW-1133">Transmembrane helix</keyword>
<dbReference type="Proteomes" id="UP000632273">
    <property type="component" value="Unassembled WGS sequence"/>
</dbReference>
<feature type="region of interest" description="Disordered" evidence="1">
    <location>
        <begin position="1"/>
        <end position="20"/>
    </location>
</feature>
<sequence length="103" mass="10740">MSQRRGSSDPQEPVLSRPYSYTTTSQKYHIMKQLLSYSLATATLVLALTTQAALAQGPGSGGPTPGAPADPTEPTAVPIDGGASLLLASGAAYGLRKLRRRRA</sequence>
<comment type="caution">
    <text evidence="3">The sequence shown here is derived from an EMBL/GenBank/DDBJ whole genome shotgun (WGS) entry which is preliminary data.</text>
</comment>
<proteinExistence type="predicted"/>
<name>A0ABQ1TNE2_9BACT</name>
<feature type="transmembrane region" description="Helical" evidence="2">
    <location>
        <begin position="75"/>
        <end position="95"/>
    </location>
</feature>
<evidence type="ECO:0000313" key="4">
    <source>
        <dbReference type="Proteomes" id="UP000632273"/>
    </source>
</evidence>
<gene>
    <name evidence="3" type="ORF">GCM10011383_04940</name>
</gene>
<organism evidence="3 4">
    <name type="scientific">Hymenobacter cavernae</name>
    <dbReference type="NCBI Taxonomy" id="2044852"/>
    <lineage>
        <taxon>Bacteria</taxon>
        <taxon>Pseudomonadati</taxon>
        <taxon>Bacteroidota</taxon>
        <taxon>Cytophagia</taxon>
        <taxon>Cytophagales</taxon>
        <taxon>Hymenobacteraceae</taxon>
        <taxon>Hymenobacter</taxon>
    </lineage>
</organism>
<accession>A0ABQ1TNE2</accession>
<evidence type="ECO:0000256" key="1">
    <source>
        <dbReference type="SAM" id="MobiDB-lite"/>
    </source>
</evidence>
<keyword evidence="2" id="KW-0812">Transmembrane</keyword>
<evidence type="ECO:0000313" key="3">
    <source>
        <dbReference type="EMBL" id="GGE97203.1"/>
    </source>
</evidence>
<evidence type="ECO:0000256" key="2">
    <source>
        <dbReference type="SAM" id="Phobius"/>
    </source>
</evidence>
<dbReference type="NCBIfam" id="NF046080">
    <property type="entry name" value="PID_CTERM"/>
    <property type="match status" value="1"/>
</dbReference>
<dbReference type="InterPro" id="IPR058207">
    <property type="entry name" value="PID_CTERM"/>
</dbReference>
<feature type="compositionally biased region" description="Polar residues" evidence="1">
    <location>
        <begin position="1"/>
        <end position="10"/>
    </location>
</feature>
<protein>
    <recommendedName>
        <fullName evidence="5">VPDSG-CTERM sorting domain-containing protein</fullName>
    </recommendedName>
</protein>